<evidence type="ECO:0000313" key="5">
    <source>
        <dbReference type="EMBL" id="RKO85206.1"/>
    </source>
</evidence>
<dbReference type="OrthoDB" id="448448at2759"/>
<dbReference type="GO" id="GO:0008094">
    <property type="term" value="F:ATP-dependent activity, acting on DNA"/>
    <property type="evidence" value="ECO:0007669"/>
    <property type="project" value="TreeGrafter"/>
</dbReference>
<dbReference type="GO" id="GO:0005737">
    <property type="term" value="C:cytoplasm"/>
    <property type="evidence" value="ECO:0007669"/>
    <property type="project" value="TreeGrafter"/>
</dbReference>
<keyword evidence="1" id="KW-0547">Nucleotide-binding</keyword>
<dbReference type="AlphaFoldDB" id="A0A4P9W520"/>
<dbReference type="InterPro" id="IPR050628">
    <property type="entry name" value="SNF2_RAD54_helicase_TF"/>
</dbReference>
<feature type="compositionally biased region" description="Basic and acidic residues" evidence="4">
    <location>
        <begin position="143"/>
        <end position="152"/>
    </location>
</feature>
<keyword evidence="2" id="KW-0378">Hydrolase</keyword>
<organism evidence="5 6">
    <name type="scientific">Blyttiomyces helicus</name>
    <dbReference type="NCBI Taxonomy" id="388810"/>
    <lineage>
        <taxon>Eukaryota</taxon>
        <taxon>Fungi</taxon>
        <taxon>Fungi incertae sedis</taxon>
        <taxon>Chytridiomycota</taxon>
        <taxon>Chytridiomycota incertae sedis</taxon>
        <taxon>Chytridiomycetes</taxon>
        <taxon>Chytridiomycetes incertae sedis</taxon>
        <taxon>Blyttiomyces</taxon>
    </lineage>
</organism>
<evidence type="ECO:0000256" key="2">
    <source>
        <dbReference type="ARBA" id="ARBA00022801"/>
    </source>
</evidence>
<evidence type="ECO:0000256" key="4">
    <source>
        <dbReference type="SAM" id="MobiDB-lite"/>
    </source>
</evidence>
<dbReference type="Gene3D" id="3.40.50.300">
    <property type="entry name" value="P-loop containing nucleotide triphosphate hydrolases"/>
    <property type="match status" value="1"/>
</dbReference>
<feature type="region of interest" description="Disordered" evidence="4">
    <location>
        <begin position="131"/>
        <end position="154"/>
    </location>
</feature>
<proteinExistence type="predicted"/>
<dbReference type="EMBL" id="KZ999304">
    <property type="protein sequence ID" value="RKO85206.1"/>
    <property type="molecule type" value="Genomic_DNA"/>
</dbReference>
<keyword evidence="3" id="KW-0067">ATP-binding</keyword>
<reference evidence="6" key="1">
    <citation type="journal article" date="2018" name="Nat. Microbiol.">
        <title>Leveraging single-cell genomics to expand the fungal tree of life.</title>
        <authorList>
            <person name="Ahrendt S.R."/>
            <person name="Quandt C.A."/>
            <person name="Ciobanu D."/>
            <person name="Clum A."/>
            <person name="Salamov A."/>
            <person name="Andreopoulos B."/>
            <person name="Cheng J.F."/>
            <person name="Woyke T."/>
            <person name="Pelin A."/>
            <person name="Henrissat B."/>
            <person name="Reynolds N.K."/>
            <person name="Benny G.L."/>
            <person name="Smith M.E."/>
            <person name="James T.Y."/>
            <person name="Grigoriev I.V."/>
        </authorList>
    </citation>
    <scope>NUCLEOTIDE SEQUENCE [LARGE SCALE GENOMIC DNA]</scope>
</reference>
<protein>
    <recommendedName>
        <fullName evidence="7">SNF2 N-terminal domain-containing protein</fullName>
    </recommendedName>
</protein>
<evidence type="ECO:0000256" key="1">
    <source>
        <dbReference type="ARBA" id="ARBA00022741"/>
    </source>
</evidence>
<sequence length="259" mass="28423">MCLRRNKAAMLDGRPIIEIPSRKVHMDSNIFSAPEREFYDALERQVQIEFNEYVKAGTVMKNYNHALLLILRLRQACNHSSLVLWPAGEKDEVKDSAHPETFRNPEPSSDTAWMSSTKIERMMAVLDETHSKAPGEKTIGPRRTGERGEETNRNPIAAPTLIASSSSPTGPPSAGLNISADVLLAKIDERAQDRIDKAVASALAVKNETSKSEGVAAEDDVPFPVEEPPSCRTYDGVLGYRIPPTLHDLSVVLHASVGV</sequence>
<name>A0A4P9W520_9FUNG</name>
<dbReference type="SUPFAM" id="SSF52540">
    <property type="entry name" value="P-loop containing nucleoside triphosphate hydrolases"/>
    <property type="match status" value="1"/>
</dbReference>
<dbReference type="GO" id="GO:0000724">
    <property type="term" value="P:double-strand break repair via homologous recombination"/>
    <property type="evidence" value="ECO:0007669"/>
    <property type="project" value="TreeGrafter"/>
</dbReference>
<dbReference type="InterPro" id="IPR027417">
    <property type="entry name" value="P-loop_NTPase"/>
</dbReference>
<dbReference type="GO" id="GO:0005524">
    <property type="term" value="F:ATP binding"/>
    <property type="evidence" value="ECO:0007669"/>
    <property type="project" value="UniProtKB-KW"/>
</dbReference>
<dbReference type="GO" id="GO:0016787">
    <property type="term" value="F:hydrolase activity"/>
    <property type="evidence" value="ECO:0007669"/>
    <property type="project" value="UniProtKB-KW"/>
</dbReference>
<dbReference type="Proteomes" id="UP000269721">
    <property type="component" value="Unassembled WGS sequence"/>
</dbReference>
<evidence type="ECO:0000256" key="3">
    <source>
        <dbReference type="ARBA" id="ARBA00022840"/>
    </source>
</evidence>
<keyword evidence="6" id="KW-1185">Reference proteome</keyword>
<dbReference type="PANTHER" id="PTHR45626:SF16">
    <property type="entry name" value="ATP-DEPENDENT HELICASE ULS1"/>
    <property type="match status" value="1"/>
</dbReference>
<evidence type="ECO:0008006" key="7">
    <source>
        <dbReference type="Google" id="ProtNLM"/>
    </source>
</evidence>
<dbReference type="PANTHER" id="PTHR45626">
    <property type="entry name" value="TRANSCRIPTION TERMINATION FACTOR 2-RELATED"/>
    <property type="match status" value="1"/>
</dbReference>
<evidence type="ECO:0000313" key="6">
    <source>
        <dbReference type="Proteomes" id="UP000269721"/>
    </source>
</evidence>
<accession>A0A4P9W520</accession>
<dbReference type="GO" id="GO:0005634">
    <property type="term" value="C:nucleus"/>
    <property type="evidence" value="ECO:0007669"/>
    <property type="project" value="TreeGrafter"/>
</dbReference>
<gene>
    <name evidence="5" type="ORF">BDK51DRAFT_48238</name>
</gene>